<dbReference type="PANTHER" id="PTHR32294">
    <property type="entry name" value="DNA POLYMERASE III SUBUNIT ALPHA"/>
    <property type="match status" value="1"/>
</dbReference>
<sequence>GLDPHRERLRTGMLANGYEADFADRIFEQIKGFGSYGFPESHAASFALLTYASCWLKCHEPAAFTCAL</sequence>
<dbReference type="EC" id="2.7.7.7" evidence="1"/>
<keyword evidence="1" id="KW-0548">Nucleotidyltransferase</keyword>
<feature type="non-terminal residue" evidence="1">
    <location>
        <position position="68"/>
    </location>
</feature>
<dbReference type="PANTHER" id="PTHR32294:SF4">
    <property type="entry name" value="ERROR-PRONE DNA POLYMERASE"/>
    <property type="match status" value="1"/>
</dbReference>
<feature type="non-terminal residue" evidence="1">
    <location>
        <position position="1"/>
    </location>
</feature>
<evidence type="ECO:0000313" key="2">
    <source>
        <dbReference type="Proteomes" id="UP000015729"/>
    </source>
</evidence>
<dbReference type="GO" id="GO:0003887">
    <property type="term" value="F:DNA-directed DNA polymerase activity"/>
    <property type="evidence" value="ECO:0007669"/>
    <property type="project" value="UniProtKB-EC"/>
</dbReference>
<dbReference type="PATRIC" id="fig|1194404.4.peg.6893"/>
<proteinExistence type="predicted"/>
<accession>S6SWR2</accession>
<dbReference type="GO" id="GO:0008408">
    <property type="term" value="F:3'-5' exonuclease activity"/>
    <property type="evidence" value="ECO:0007669"/>
    <property type="project" value="InterPro"/>
</dbReference>
<reference evidence="1 2" key="1">
    <citation type="journal article" date="2013" name="PLoS Pathog.">
        <title>Genomic analysis of the Kiwifruit pathogen Pseudomonas syringae pv. actinidiae provides insight into the origins of an emergent plant disease.</title>
        <authorList>
            <person name="McCann H.C."/>
            <person name="Rikkerink E.H."/>
            <person name="Bertels F."/>
            <person name="Fiers M."/>
            <person name="Lu A."/>
            <person name="Rees-George J."/>
            <person name="Andersen M.T."/>
            <person name="Gleave A.P."/>
            <person name="Haubold B."/>
            <person name="Wohlers M.W."/>
            <person name="Guttman D.S."/>
            <person name="Wang P.W."/>
            <person name="Straub C."/>
            <person name="Vanneste J.L."/>
            <person name="Rainey P.B."/>
            <person name="Templeton M.D."/>
        </authorList>
    </citation>
    <scope>NUCLEOTIDE SEQUENCE [LARGE SCALE GENOMIC DNA]</scope>
    <source>
        <strain evidence="1 2">ICMP 18807</strain>
    </source>
</reference>
<protein>
    <submittedName>
        <fullName evidence="1">Error-prone DNA polymerase</fullName>
        <ecNumber evidence="1">2.7.7.7</ecNumber>
    </submittedName>
</protein>
<keyword evidence="1" id="KW-0808">Transferase</keyword>
<evidence type="ECO:0000313" key="1">
    <source>
        <dbReference type="EMBL" id="EPN35798.1"/>
    </source>
</evidence>
<dbReference type="InterPro" id="IPR004805">
    <property type="entry name" value="DnaE2/DnaE/PolC"/>
</dbReference>
<name>S6SWR2_PSESF</name>
<organism evidence="1 2">
    <name type="scientific">Pseudomonas syringae pv. actinidiae ICMP 18807</name>
    <dbReference type="NCBI Taxonomy" id="1194404"/>
    <lineage>
        <taxon>Bacteria</taxon>
        <taxon>Pseudomonadati</taxon>
        <taxon>Pseudomonadota</taxon>
        <taxon>Gammaproteobacteria</taxon>
        <taxon>Pseudomonadales</taxon>
        <taxon>Pseudomonadaceae</taxon>
        <taxon>Pseudomonas</taxon>
        <taxon>Pseudomonas syringae</taxon>
    </lineage>
</organism>
<comment type="caution">
    <text evidence="1">The sequence shown here is derived from an EMBL/GenBank/DDBJ whole genome shotgun (WGS) entry which is preliminary data.</text>
</comment>
<dbReference type="GO" id="GO:0006260">
    <property type="term" value="P:DNA replication"/>
    <property type="evidence" value="ECO:0007669"/>
    <property type="project" value="InterPro"/>
</dbReference>
<dbReference type="EMBL" id="AOKG01002314">
    <property type="protein sequence ID" value="EPN35798.1"/>
    <property type="molecule type" value="Genomic_DNA"/>
</dbReference>
<dbReference type="AlphaFoldDB" id="S6SWR2"/>
<gene>
    <name evidence="1" type="primary">dnaE2</name>
    <name evidence="1" type="ORF">A244_33516</name>
</gene>
<dbReference type="Proteomes" id="UP000015729">
    <property type="component" value="Unassembled WGS sequence"/>
</dbReference>